<feature type="chain" id="PRO_5042969821" description="Neprosin PEP catalytic domain-containing protein" evidence="1">
    <location>
        <begin position="29"/>
        <end position="451"/>
    </location>
</feature>
<evidence type="ECO:0000313" key="4">
    <source>
        <dbReference type="Proteomes" id="UP001372338"/>
    </source>
</evidence>
<dbReference type="PROSITE" id="PS52045">
    <property type="entry name" value="NEPROSIN_PEP_CD"/>
    <property type="match status" value="1"/>
</dbReference>
<dbReference type="PANTHER" id="PTHR31589">
    <property type="entry name" value="PROTEIN, PUTATIVE (DUF239)-RELATED-RELATED"/>
    <property type="match status" value="1"/>
</dbReference>
<evidence type="ECO:0000313" key="3">
    <source>
        <dbReference type="EMBL" id="KAK7283216.1"/>
    </source>
</evidence>
<dbReference type="Pfam" id="PF03080">
    <property type="entry name" value="Neprosin"/>
    <property type="match status" value="1"/>
</dbReference>
<comment type="caution">
    <text evidence="3">The sequence shown here is derived from an EMBL/GenBank/DDBJ whole genome shotgun (WGS) entry which is preliminary data.</text>
</comment>
<dbReference type="InterPro" id="IPR053168">
    <property type="entry name" value="Glutamic_endopeptidase"/>
</dbReference>
<name>A0AAN9ING0_CROPI</name>
<keyword evidence="1" id="KW-0732">Signal</keyword>
<dbReference type="InterPro" id="IPR004314">
    <property type="entry name" value="Neprosin"/>
</dbReference>
<dbReference type="InterPro" id="IPR025521">
    <property type="entry name" value="Neprosin_propep"/>
</dbReference>
<dbReference type="Pfam" id="PF14365">
    <property type="entry name" value="Neprosin_AP"/>
    <property type="match status" value="1"/>
</dbReference>
<reference evidence="3 4" key="1">
    <citation type="submission" date="2024-01" db="EMBL/GenBank/DDBJ databases">
        <title>The genomes of 5 underutilized Papilionoideae crops provide insights into root nodulation and disease resistanc.</title>
        <authorList>
            <person name="Yuan L."/>
        </authorList>
    </citation>
    <scope>NUCLEOTIDE SEQUENCE [LARGE SCALE GENOMIC DNA]</scope>
    <source>
        <strain evidence="3">ZHUSHIDOU_FW_LH</strain>
        <tissue evidence="3">Leaf</tissue>
    </source>
</reference>
<accession>A0AAN9ING0</accession>
<dbReference type="AlphaFoldDB" id="A0AAN9ING0"/>
<keyword evidence="4" id="KW-1185">Reference proteome</keyword>
<proteinExistence type="predicted"/>
<dbReference type="PANTHER" id="PTHR31589:SF2">
    <property type="entry name" value="ASLB (DUF239)-RELATED"/>
    <property type="match status" value="1"/>
</dbReference>
<protein>
    <recommendedName>
        <fullName evidence="2">Neprosin PEP catalytic domain-containing protein</fullName>
    </recommendedName>
</protein>
<gene>
    <name evidence="3" type="ORF">RIF29_12595</name>
</gene>
<feature type="signal peptide" evidence="1">
    <location>
        <begin position="1"/>
        <end position="28"/>
    </location>
</feature>
<evidence type="ECO:0000256" key="1">
    <source>
        <dbReference type="SAM" id="SignalP"/>
    </source>
</evidence>
<sequence length="451" mass="50311">MKRSDQSGRGKSKVVILLLGALLASSLSVDLKVEARAASSTLEAKIDAKLKLLNKPAVKTIHSEDGDIIDCVDIYKQPAFDHPALKNHIIQETPKFLVESESENTFKLKSENENTSRSKSIVSQIWQRSGSCPKGTIPIRRVQKKDLLRASSIERFGMKPPEPFKNSANTTTIDHNFHFLNLNSTIEDLNSRAPENRSAAYLVTLGYNFIGSQADINIWNPSPNVELPDDFTTAQIWNKAGNGPDFFESVEAGWMVNPKLYHDKATRLFVYWTMDSYISTGCFDLMCPGFVQTNTRIALGAAFDPVSSTLGPQYHFNYGMFLDPQTQNWWLKVNHTEPIGYWPASILGNLKHSAIIVEWGGQVYSPNVMKKTPHTGTGMGSGDFARGLQGQACYMKNIRIQDFSLQLKYPQLVSTMAQEPYCYSALNYREGIVGEPTFFFGGPGRAPPYCP</sequence>
<feature type="domain" description="Neprosin PEP catalytic" evidence="2">
    <location>
        <begin position="190"/>
        <end position="451"/>
    </location>
</feature>
<dbReference type="Gene3D" id="3.90.1320.10">
    <property type="entry name" value="Outer-capsid protein sigma 3, large lobe"/>
    <property type="match status" value="1"/>
</dbReference>
<evidence type="ECO:0000259" key="2">
    <source>
        <dbReference type="PROSITE" id="PS52045"/>
    </source>
</evidence>
<dbReference type="Proteomes" id="UP001372338">
    <property type="component" value="Unassembled WGS sequence"/>
</dbReference>
<organism evidence="3 4">
    <name type="scientific">Crotalaria pallida</name>
    <name type="common">Smooth rattlebox</name>
    <name type="synonym">Crotalaria striata</name>
    <dbReference type="NCBI Taxonomy" id="3830"/>
    <lineage>
        <taxon>Eukaryota</taxon>
        <taxon>Viridiplantae</taxon>
        <taxon>Streptophyta</taxon>
        <taxon>Embryophyta</taxon>
        <taxon>Tracheophyta</taxon>
        <taxon>Spermatophyta</taxon>
        <taxon>Magnoliopsida</taxon>
        <taxon>eudicotyledons</taxon>
        <taxon>Gunneridae</taxon>
        <taxon>Pentapetalae</taxon>
        <taxon>rosids</taxon>
        <taxon>fabids</taxon>
        <taxon>Fabales</taxon>
        <taxon>Fabaceae</taxon>
        <taxon>Papilionoideae</taxon>
        <taxon>50 kb inversion clade</taxon>
        <taxon>genistoids sensu lato</taxon>
        <taxon>core genistoids</taxon>
        <taxon>Crotalarieae</taxon>
        <taxon>Crotalaria</taxon>
    </lineage>
</organism>
<dbReference type="EMBL" id="JAYWIO010000002">
    <property type="protein sequence ID" value="KAK7283216.1"/>
    <property type="molecule type" value="Genomic_DNA"/>
</dbReference>